<feature type="region of interest" description="Disordered" evidence="1">
    <location>
        <begin position="702"/>
        <end position="723"/>
    </location>
</feature>
<evidence type="ECO:0000313" key="3">
    <source>
        <dbReference type="Proteomes" id="UP001153709"/>
    </source>
</evidence>
<dbReference type="Pfam" id="PF14776">
    <property type="entry name" value="UNC-79"/>
    <property type="match status" value="2"/>
</dbReference>
<dbReference type="InterPro" id="IPR024855">
    <property type="entry name" value="UNC79"/>
</dbReference>
<dbReference type="EMBL" id="OU898285">
    <property type="protein sequence ID" value="CAG9828549.1"/>
    <property type="molecule type" value="Genomic_DNA"/>
</dbReference>
<evidence type="ECO:0000256" key="1">
    <source>
        <dbReference type="SAM" id="MobiDB-lite"/>
    </source>
</evidence>
<accession>A0A9N9XAQ1</accession>
<dbReference type="AlphaFoldDB" id="A0A9N9XAQ1"/>
<gene>
    <name evidence="2" type="ORF">DIABBA_LOCUS2463</name>
</gene>
<evidence type="ECO:0008006" key="4">
    <source>
        <dbReference type="Google" id="ProtNLM"/>
    </source>
</evidence>
<name>A0A9N9XAQ1_DIABA</name>
<proteinExistence type="predicted"/>
<keyword evidence="3" id="KW-1185">Reference proteome</keyword>
<protein>
    <recommendedName>
        <fullName evidence="4">Protein unc-79 homolog</fullName>
    </recommendedName>
</protein>
<feature type="compositionally biased region" description="Basic and acidic residues" evidence="1">
    <location>
        <begin position="705"/>
        <end position="723"/>
    </location>
</feature>
<dbReference type="PANTHER" id="PTHR21696">
    <property type="entry name" value="PROTEIN UNC-79 HOMOLOG"/>
    <property type="match status" value="1"/>
</dbReference>
<dbReference type="OrthoDB" id="6270916at2759"/>
<feature type="region of interest" description="Disordered" evidence="1">
    <location>
        <begin position="566"/>
        <end position="598"/>
    </location>
</feature>
<feature type="compositionally biased region" description="Basic and acidic residues" evidence="1">
    <location>
        <begin position="277"/>
        <end position="301"/>
    </location>
</feature>
<feature type="region of interest" description="Disordered" evidence="1">
    <location>
        <begin position="277"/>
        <end position="306"/>
    </location>
</feature>
<dbReference type="Proteomes" id="UP001153709">
    <property type="component" value="Chromosome 10"/>
</dbReference>
<dbReference type="PANTHER" id="PTHR21696:SF2">
    <property type="entry name" value="PROTEIN UNC-79 HOMOLOG"/>
    <property type="match status" value="1"/>
</dbReference>
<sequence length="771" mass="88135">MVRIWRMVAVLKDVPNSPFDLLKNPEMDAVRMGLFPSLDYKGLYNSLIPLIEVAPFINNGILPFGQSILQILGCLLPFLEHDLIDNLPYLAASSISVLPHHLHQEIINTLCFYILPFTINPTPFVCQRDMCPNTGNAEAAKVCYDHCISITFASDTPPPLYLCIECANEIHREHPNQMFFDILHPMQQVSMVCENKNCRSTDKSAISICFSTECASYNGNHPIRYCEQCHNNRHNNRRGGDHVVHKSIPPTWNMEPEMQTYMVEAIVSLLKEAKIPQLEQKEEKRDGEKEGREGREGKEGKSPVPALDNITIEERQLLGRYGVWLLVGRCTPTESTLVEVLGRLLAMIFHWFHMTAYSYDGQEESTLEKLKTEIVCNWLRSISQTHYNLFISCLLPHPPEYARIGGHWDTLSSRTTHLKDGLNRLFCLVPYEVITQEIWNYVMPHWMEAIVNDVPEKELFELRIILNKILDTDMSPLGFNSKKMYQFVSFRFQKTSAKVQQQALQWLQVNVDCCFFLQTLTLLEIIIPLDLLFTIFGEGVSNMKEGIVESDGEPITLHDLEIPSKAEREQKRGSISPLIEDDDSGKTSFSDEENRLSPQAEFETDAEHNLYCCLLMLDILLKQMELQDTDKHTGLNSSLCKDVCWLLKCMITAAWIANHSCSLKSECTYCESSIMWHQLSLQILKYLSPIYPAYPPDPPLEDNYDDLHSRRSPPESDKKEAKSDAVITMPIPEVHSVGGVIVHMPHVCSVRAVFKLKPINHLLVWVPPYVL</sequence>
<reference evidence="2" key="1">
    <citation type="submission" date="2022-01" db="EMBL/GenBank/DDBJ databases">
        <authorList>
            <person name="King R."/>
        </authorList>
    </citation>
    <scope>NUCLEOTIDE SEQUENCE</scope>
</reference>
<evidence type="ECO:0000313" key="2">
    <source>
        <dbReference type="EMBL" id="CAG9828549.1"/>
    </source>
</evidence>
<organism evidence="2 3">
    <name type="scientific">Diabrotica balteata</name>
    <name type="common">Banded cucumber beetle</name>
    <dbReference type="NCBI Taxonomy" id="107213"/>
    <lineage>
        <taxon>Eukaryota</taxon>
        <taxon>Metazoa</taxon>
        <taxon>Ecdysozoa</taxon>
        <taxon>Arthropoda</taxon>
        <taxon>Hexapoda</taxon>
        <taxon>Insecta</taxon>
        <taxon>Pterygota</taxon>
        <taxon>Neoptera</taxon>
        <taxon>Endopterygota</taxon>
        <taxon>Coleoptera</taxon>
        <taxon>Polyphaga</taxon>
        <taxon>Cucujiformia</taxon>
        <taxon>Chrysomeloidea</taxon>
        <taxon>Chrysomelidae</taxon>
        <taxon>Galerucinae</taxon>
        <taxon>Diabroticina</taxon>
        <taxon>Diabroticites</taxon>
        <taxon>Diabrotica</taxon>
    </lineage>
</organism>